<dbReference type="GO" id="GO:0004239">
    <property type="term" value="F:initiator methionyl aminopeptidase activity"/>
    <property type="evidence" value="ECO:0007669"/>
    <property type="project" value="UniProtKB-UniRule"/>
</dbReference>
<feature type="binding site" evidence="6">
    <location>
        <position position="240"/>
    </location>
    <ligand>
        <name>a divalent metal cation</name>
        <dbReference type="ChEBI" id="CHEBI:60240"/>
        <label>2</label>
        <note>catalytic</note>
    </ligand>
</feature>
<name>A0A1G1YL30_9BACT</name>
<dbReference type="GO" id="GO:0005829">
    <property type="term" value="C:cytosol"/>
    <property type="evidence" value="ECO:0007669"/>
    <property type="project" value="TreeGrafter"/>
</dbReference>
<proteinExistence type="inferred from homology"/>
<dbReference type="Gene3D" id="3.90.230.10">
    <property type="entry name" value="Creatinase/methionine aminopeptidase superfamily"/>
    <property type="match status" value="1"/>
</dbReference>
<dbReference type="HAMAP" id="MF_01974">
    <property type="entry name" value="MetAP_1"/>
    <property type="match status" value="1"/>
</dbReference>
<dbReference type="InterPro" id="IPR001714">
    <property type="entry name" value="Pept_M24_MAP"/>
</dbReference>
<gene>
    <name evidence="6" type="primary">map</name>
    <name evidence="9" type="ORF">A3A02_03050</name>
</gene>
<feature type="binding site" evidence="6">
    <location>
        <position position="240"/>
    </location>
    <ligand>
        <name>a divalent metal cation</name>
        <dbReference type="ChEBI" id="CHEBI:60240"/>
        <label>1</label>
    </ligand>
</feature>
<organism evidence="9 10">
    <name type="scientific">Candidatus Buchananbacteria bacterium RIFCSPLOWO2_01_FULL_39_33</name>
    <dbReference type="NCBI Taxonomy" id="1797543"/>
    <lineage>
        <taxon>Bacteria</taxon>
        <taxon>Candidatus Buchananiibacteriota</taxon>
    </lineage>
</organism>
<keyword evidence="5 6" id="KW-0378">Hydrolase</keyword>
<dbReference type="InterPro" id="IPR000994">
    <property type="entry name" value="Pept_M24"/>
</dbReference>
<dbReference type="PRINTS" id="PR00599">
    <property type="entry name" value="MAPEPTIDASE"/>
</dbReference>
<comment type="cofactor">
    <cofactor evidence="6">
        <name>Co(2+)</name>
        <dbReference type="ChEBI" id="CHEBI:48828"/>
    </cofactor>
    <cofactor evidence="6">
        <name>Zn(2+)</name>
        <dbReference type="ChEBI" id="CHEBI:29105"/>
    </cofactor>
    <cofactor evidence="6">
        <name>Mn(2+)</name>
        <dbReference type="ChEBI" id="CHEBI:29035"/>
    </cofactor>
    <cofactor evidence="6">
        <name>Fe(2+)</name>
        <dbReference type="ChEBI" id="CHEBI:29033"/>
    </cofactor>
    <text evidence="6">Binds 2 divalent metal cations per subunit. Has a high-affinity and a low affinity metal-binding site. The true nature of the physiological cofactor is under debate. The enzyme is active with cobalt, zinc, manganese or divalent iron ions. Most likely, methionine aminopeptidases function as mononuclear Fe(2+)-metalloproteases under physiological conditions, and the catalytically relevant metal-binding site has been assigned to the histidine-containing high-affinity site.</text>
</comment>
<evidence type="ECO:0000256" key="7">
    <source>
        <dbReference type="RuleBase" id="RU003653"/>
    </source>
</evidence>
<dbReference type="CDD" id="cd01086">
    <property type="entry name" value="MetAP1"/>
    <property type="match status" value="1"/>
</dbReference>
<keyword evidence="2 6" id="KW-0031">Aminopeptidase</keyword>
<dbReference type="InterPro" id="IPR002467">
    <property type="entry name" value="Pept_M24A_MAP1"/>
</dbReference>
<dbReference type="GO" id="GO:0046872">
    <property type="term" value="F:metal ion binding"/>
    <property type="evidence" value="ECO:0007669"/>
    <property type="project" value="UniProtKB-UniRule"/>
</dbReference>
<sequence length="255" mass="27926">MIKLKTKQDIKILRRGGRILSKVMDQLSAEVKPGVNTEQLTDLAEKLIIKAGGRPSFKGYKAAWAKQAYPAALCVSLNNEVVHGLPVPARIIKNGDIVSLDCGLEYEGLFTDMARTIIVGQVSRKLKKLVSVTQEALMKGIGQIKPGHKISDISRAIQKQVEKNGFSVVRQLVGHGVGYSAHEEPPTPNFVDKNVPDVELKVGLVLAIEPMVNVGGWEVESLEDGWTIVTRDKSISAHFEHTVAVTEKGFEILTR</sequence>
<reference evidence="9 10" key="1">
    <citation type="journal article" date="2016" name="Nat. Commun.">
        <title>Thousands of microbial genomes shed light on interconnected biogeochemical processes in an aquifer system.</title>
        <authorList>
            <person name="Anantharaman K."/>
            <person name="Brown C.T."/>
            <person name="Hug L.A."/>
            <person name="Sharon I."/>
            <person name="Castelle C.J."/>
            <person name="Probst A.J."/>
            <person name="Thomas B.C."/>
            <person name="Singh A."/>
            <person name="Wilkins M.J."/>
            <person name="Karaoz U."/>
            <person name="Brodie E.L."/>
            <person name="Williams K.H."/>
            <person name="Hubbard S.S."/>
            <person name="Banfield J.F."/>
        </authorList>
    </citation>
    <scope>NUCLEOTIDE SEQUENCE [LARGE SCALE GENOMIC DNA]</scope>
</reference>
<keyword evidence="3 6" id="KW-0645">Protease</keyword>
<accession>A0A1G1YL30</accession>
<evidence type="ECO:0000256" key="6">
    <source>
        <dbReference type="HAMAP-Rule" id="MF_01974"/>
    </source>
</evidence>
<evidence type="ECO:0000256" key="1">
    <source>
        <dbReference type="ARBA" id="ARBA00002521"/>
    </source>
</evidence>
<evidence type="ECO:0000256" key="3">
    <source>
        <dbReference type="ARBA" id="ARBA00022670"/>
    </source>
</evidence>
<dbReference type="PANTHER" id="PTHR43330">
    <property type="entry name" value="METHIONINE AMINOPEPTIDASE"/>
    <property type="match status" value="1"/>
</dbReference>
<comment type="catalytic activity">
    <reaction evidence="6 7">
        <text>Release of N-terminal amino acids, preferentially methionine, from peptides and arylamides.</text>
        <dbReference type="EC" id="3.4.11.18"/>
    </reaction>
</comment>
<evidence type="ECO:0000256" key="2">
    <source>
        <dbReference type="ARBA" id="ARBA00022438"/>
    </source>
</evidence>
<feature type="binding site" evidence="6">
    <location>
        <position position="112"/>
    </location>
    <ligand>
        <name>a divalent metal cation</name>
        <dbReference type="ChEBI" id="CHEBI:60240"/>
        <label>2</label>
        <note>catalytic</note>
    </ligand>
</feature>
<evidence type="ECO:0000256" key="4">
    <source>
        <dbReference type="ARBA" id="ARBA00022723"/>
    </source>
</evidence>
<dbReference type="InterPro" id="IPR036005">
    <property type="entry name" value="Creatinase/aminopeptidase-like"/>
</dbReference>
<evidence type="ECO:0000259" key="8">
    <source>
        <dbReference type="Pfam" id="PF00557"/>
    </source>
</evidence>
<dbReference type="NCBIfam" id="TIGR00500">
    <property type="entry name" value="met_pdase_I"/>
    <property type="match status" value="1"/>
</dbReference>
<feature type="binding site" evidence="6">
    <location>
        <position position="83"/>
    </location>
    <ligand>
        <name>substrate</name>
    </ligand>
</feature>
<dbReference type="EMBL" id="MHIM01000006">
    <property type="protein sequence ID" value="OGY53058.1"/>
    <property type="molecule type" value="Genomic_DNA"/>
</dbReference>
<feature type="binding site" evidence="6">
    <location>
        <position position="209"/>
    </location>
    <ligand>
        <name>a divalent metal cation</name>
        <dbReference type="ChEBI" id="CHEBI:60240"/>
        <label>2</label>
        <note>catalytic</note>
    </ligand>
</feature>
<feature type="binding site" evidence="6">
    <location>
        <position position="175"/>
    </location>
    <ligand>
        <name>a divalent metal cation</name>
        <dbReference type="ChEBI" id="CHEBI:60240"/>
        <label>2</label>
        <note>catalytic</note>
    </ligand>
</feature>
<evidence type="ECO:0000313" key="10">
    <source>
        <dbReference type="Proteomes" id="UP000177376"/>
    </source>
</evidence>
<dbReference type="PANTHER" id="PTHR43330:SF27">
    <property type="entry name" value="METHIONINE AMINOPEPTIDASE"/>
    <property type="match status" value="1"/>
</dbReference>
<dbReference type="Pfam" id="PF00557">
    <property type="entry name" value="Peptidase_M24"/>
    <property type="match status" value="1"/>
</dbReference>
<evidence type="ECO:0000256" key="5">
    <source>
        <dbReference type="ARBA" id="ARBA00022801"/>
    </source>
</evidence>
<evidence type="ECO:0000313" key="9">
    <source>
        <dbReference type="EMBL" id="OGY53058.1"/>
    </source>
</evidence>
<dbReference type="GO" id="GO:0006508">
    <property type="term" value="P:proteolysis"/>
    <property type="evidence" value="ECO:0007669"/>
    <property type="project" value="UniProtKB-KW"/>
</dbReference>
<feature type="binding site" evidence="6">
    <location>
        <position position="182"/>
    </location>
    <ligand>
        <name>substrate</name>
    </ligand>
</feature>
<dbReference type="Proteomes" id="UP000177376">
    <property type="component" value="Unassembled WGS sequence"/>
</dbReference>
<comment type="similarity">
    <text evidence="6">Belongs to the peptidase M24A family. Methionine aminopeptidase type 1 subfamily.</text>
</comment>
<feature type="binding site" evidence="6">
    <location>
        <position position="112"/>
    </location>
    <ligand>
        <name>a divalent metal cation</name>
        <dbReference type="ChEBI" id="CHEBI:60240"/>
        <label>1</label>
    </ligand>
</feature>
<comment type="caution">
    <text evidence="9">The sequence shown here is derived from an EMBL/GenBank/DDBJ whole genome shotgun (WGS) entry which is preliminary data.</text>
</comment>
<dbReference type="SUPFAM" id="SSF55920">
    <property type="entry name" value="Creatinase/aminopeptidase"/>
    <property type="match status" value="1"/>
</dbReference>
<feature type="binding site" evidence="6">
    <location>
        <position position="101"/>
    </location>
    <ligand>
        <name>a divalent metal cation</name>
        <dbReference type="ChEBI" id="CHEBI:60240"/>
        <label>1</label>
    </ligand>
</feature>
<dbReference type="AlphaFoldDB" id="A0A1G1YL30"/>
<comment type="function">
    <text evidence="1 6">Removes the N-terminal methionine from nascent proteins. The N-terminal methionine is often cleaved when the second residue in the primary sequence is small and uncharged (Met-Ala-, Cys, Gly, Pro, Ser, Thr, or Val). Requires deformylation of the N(alpha)-formylated initiator methionine before it can be hydrolyzed.</text>
</comment>
<dbReference type="GO" id="GO:0070006">
    <property type="term" value="F:metalloaminopeptidase activity"/>
    <property type="evidence" value="ECO:0007669"/>
    <property type="project" value="UniProtKB-UniRule"/>
</dbReference>
<comment type="subunit">
    <text evidence="6">Monomer.</text>
</comment>
<protein>
    <recommendedName>
        <fullName evidence="6 7">Methionine aminopeptidase</fullName>
        <shortName evidence="6">MAP</shortName>
        <shortName evidence="6">MetAP</shortName>
        <ecNumber evidence="6 7">3.4.11.18</ecNumber>
    </recommendedName>
    <alternativeName>
        <fullName evidence="6">Peptidase M</fullName>
    </alternativeName>
</protein>
<dbReference type="EC" id="3.4.11.18" evidence="6 7"/>
<keyword evidence="4 6" id="KW-0479">Metal-binding</keyword>
<feature type="domain" description="Peptidase M24" evidence="8">
    <location>
        <begin position="12"/>
        <end position="247"/>
    </location>
</feature>